<evidence type="ECO:0000313" key="1">
    <source>
        <dbReference type="EMBL" id="EQD78121.1"/>
    </source>
</evidence>
<gene>
    <name evidence="1" type="ORF">B1B_00891</name>
</gene>
<sequence>MLAEGWDVTNLYTIIPLRTADSKTLVEQSIGRGLRLPYGKRTGNRDVDRLTI</sequence>
<organism evidence="1">
    <name type="scientific">mine drainage metagenome</name>
    <dbReference type="NCBI Taxonomy" id="410659"/>
    <lineage>
        <taxon>unclassified sequences</taxon>
        <taxon>metagenomes</taxon>
        <taxon>ecological metagenomes</taxon>
    </lineage>
</organism>
<accession>T1BYD0</accession>
<proteinExistence type="predicted"/>
<dbReference type="EMBL" id="AUZY01000652">
    <property type="protein sequence ID" value="EQD78121.1"/>
    <property type="molecule type" value="Genomic_DNA"/>
</dbReference>
<reference evidence="1" key="1">
    <citation type="submission" date="2013-08" db="EMBL/GenBank/DDBJ databases">
        <authorList>
            <person name="Mendez C."/>
            <person name="Richter M."/>
            <person name="Ferrer M."/>
            <person name="Sanchez J."/>
        </authorList>
    </citation>
    <scope>NUCLEOTIDE SEQUENCE</scope>
</reference>
<protein>
    <submittedName>
        <fullName evidence="1">Type III restriction protein res subunit</fullName>
    </submittedName>
</protein>
<dbReference type="InterPro" id="IPR027417">
    <property type="entry name" value="P-loop_NTPase"/>
</dbReference>
<reference evidence="1" key="2">
    <citation type="journal article" date="2014" name="ISME J.">
        <title>Microbial stratification in low pH oxic and suboxic macroscopic growths along an acid mine drainage.</title>
        <authorList>
            <person name="Mendez-Garcia C."/>
            <person name="Mesa V."/>
            <person name="Sprenger R.R."/>
            <person name="Richter M."/>
            <person name="Diez M.S."/>
            <person name="Solano J."/>
            <person name="Bargiela R."/>
            <person name="Golyshina O.V."/>
            <person name="Manteca A."/>
            <person name="Ramos J.L."/>
            <person name="Gallego J.R."/>
            <person name="Llorente I."/>
            <person name="Martins Dos Santos V.A."/>
            <person name="Jensen O.N."/>
            <person name="Pelaez A.I."/>
            <person name="Sanchez J."/>
            <person name="Ferrer M."/>
        </authorList>
    </citation>
    <scope>NUCLEOTIDE SEQUENCE</scope>
</reference>
<feature type="non-terminal residue" evidence="1">
    <location>
        <position position="52"/>
    </location>
</feature>
<dbReference type="Gene3D" id="3.40.50.300">
    <property type="entry name" value="P-loop containing nucleotide triphosphate hydrolases"/>
    <property type="match status" value="1"/>
</dbReference>
<comment type="caution">
    <text evidence="1">The sequence shown here is derived from an EMBL/GenBank/DDBJ whole genome shotgun (WGS) entry which is preliminary data.</text>
</comment>
<dbReference type="AlphaFoldDB" id="T1BYD0"/>
<name>T1BYD0_9ZZZZ</name>